<dbReference type="GO" id="GO:1901987">
    <property type="term" value="P:regulation of cell cycle phase transition"/>
    <property type="evidence" value="ECO:0007669"/>
    <property type="project" value="TreeGrafter"/>
</dbReference>
<feature type="compositionally biased region" description="Basic and acidic residues" evidence="1">
    <location>
        <begin position="1478"/>
        <end position="1530"/>
    </location>
</feature>
<dbReference type="InterPro" id="IPR051590">
    <property type="entry name" value="Replication_Regulatory_Kinase"/>
</dbReference>
<dbReference type="Pfam" id="PF08757">
    <property type="entry name" value="CotH"/>
    <property type="match status" value="1"/>
</dbReference>
<dbReference type="Proteomes" id="UP000193944">
    <property type="component" value="Unassembled WGS sequence"/>
</dbReference>
<evidence type="ECO:0000256" key="2">
    <source>
        <dbReference type="SAM" id="Phobius"/>
    </source>
</evidence>
<feature type="transmembrane region" description="Helical" evidence="2">
    <location>
        <begin position="668"/>
        <end position="690"/>
    </location>
</feature>
<dbReference type="GO" id="GO:0043539">
    <property type="term" value="F:protein serine/threonine kinase activator activity"/>
    <property type="evidence" value="ECO:0007669"/>
    <property type="project" value="TreeGrafter"/>
</dbReference>
<dbReference type="GO" id="GO:0031431">
    <property type="term" value="C:Dbf4-dependent protein kinase complex"/>
    <property type="evidence" value="ECO:0007669"/>
    <property type="project" value="TreeGrafter"/>
</dbReference>
<evidence type="ECO:0000313" key="4">
    <source>
        <dbReference type="Proteomes" id="UP000193944"/>
    </source>
</evidence>
<keyword evidence="4" id="KW-1185">Reference proteome</keyword>
<evidence type="ECO:0000313" key="3">
    <source>
        <dbReference type="EMBL" id="ORX76331.1"/>
    </source>
</evidence>
<dbReference type="InterPro" id="IPR014867">
    <property type="entry name" value="Spore_coat_CotH_CotH2/3/7"/>
</dbReference>
<dbReference type="InterPro" id="IPR029044">
    <property type="entry name" value="Nucleotide-diphossugar_trans"/>
</dbReference>
<keyword evidence="2" id="KW-0812">Transmembrane</keyword>
<feature type="transmembrane region" description="Helical" evidence="2">
    <location>
        <begin position="1393"/>
        <end position="1416"/>
    </location>
</feature>
<feature type="transmembrane region" description="Helical" evidence="2">
    <location>
        <begin position="626"/>
        <end position="647"/>
    </location>
</feature>
<feature type="transmembrane region" description="Helical" evidence="2">
    <location>
        <begin position="1326"/>
        <end position="1345"/>
    </location>
</feature>
<feature type="transmembrane region" description="Helical" evidence="2">
    <location>
        <begin position="581"/>
        <end position="606"/>
    </location>
</feature>
<keyword evidence="2" id="KW-1133">Transmembrane helix</keyword>
<gene>
    <name evidence="3" type="ORF">BCR32DRAFT_296305</name>
</gene>
<proteinExistence type="predicted"/>
<name>A0A1Y1WS04_9FUNG</name>
<comment type="caution">
    <text evidence="3">The sequence shown here is derived from an EMBL/GenBank/DDBJ whole genome shotgun (WGS) entry which is preliminary data.</text>
</comment>
<dbReference type="SUPFAM" id="SSF53448">
    <property type="entry name" value="Nucleotide-diphospho-sugar transferases"/>
    <property type="match status" value="1"/>
</dbReference>
<feature type="transmembrane region" description="Helical" evidence="2">
    <location>
        <begin position="1352"/>
        <end position="1373"/>
    </location>
</feature>
<dbReference type="OrthoDB" id="2125500at2759"/>
<dbReference type="PANTHER" id="PTHR15375:SF26">
    <property type="entry name" value="PROTEIN CHIFFON"/>
    <property type="match status" value="1"/>
</dbReference>
<dbReference type="STRING" id="1754192.A0A1Y1WS04"/>
<evidence type="ECO:0000256" key="1">
    <source>
        <dbReference type="SAM" id="MobiDB-lite"/>
    </source>
</evidence>
<reference evidence="3 4" key="1">
    <citation type="submission" date="2016-08" db="EMBL/GenBank/DDBJ databases">
        <title>A Parts List for Fungal Cellulosomes Revealed by Comparative Genomics.</title>
        <authorList>
            <consortium name="DOE Joint Genome Institute"/>
            <person name="Haitjema C.H."/>
            <person name="Gilmore S.P."/>
            <person name="Henske J.K."/>
            <person name="Solomon K.V."/>
            <person name="De Groot R."/>
            <person name="Kuo A."/>
            <person name="Mondo S.J."/>
            <person name="Salamov A.A."/>
            <person name="Labutti K."/>
            <person name="Zhao Z."/>
            <person name="Chiniquy J."/>
            <person name="Barry K."/>
            <person name="Brewer H.M."/>
            <person name="Purvine S.O."/>
            <person name="Wright A.T."/>
            <person name="Boxma B."/>
            <person name="Van Alen T."/>
            <person name="Hackstein J.H."/>
            <person name="Baker S.E."/>
            <person name="Grigoriev I.V."/>
            <person name="O'Malley M.A."/>
        </authorList>
    </citation>
    <scope>NUCLEOTIDE SEQUENCE [LARGE SCALE GENOMIC DNA]</scope>
    <source>
        <strain evidence="3 4">S4</strain>
    </source>
</reference>
<dbReference type="EMBL" id="MCFG01000305">
    <property type="protein sequence ID" value="ORX76331.1"/>
    <property type="molecule type" value="Genomic_DNA"/>
</dbReference>
<reference evidence="3 4" key="2">
    <citation type="submission" date="2016-08" db="EMBL/GenBank/DDBJ databases">
        <title>Pervasive Adenine N6-methylation of Active Genes in Fungi.</title>
        <authorList>
            <consortium name="DOE Joint Genome Institute"/>
            <person name="Mondo S.J."/>
            <person name="Dannebaum R.O."/>
            <person name="Kuo R.C."/>
            <person name="Labutti K."/>
            <person name="Haridas S."/>
            <person name="Kuo A."/>
            <person name="Salamov A."/>
            <person name="Ahrendt S.R."/>
            <person name="Lipzen A."/>
            <person name="Sullivan W."/>
            <person name="Andreopoulos W.B."/>
            <person name="Clum A."/>
            <person name="Lindquist E."/>
            <person name="Daum C."/>
            <person name="Ramamoorthy G.K."/>
            <person name="Gryganskyi A."/>
            <person name="Culley D."/>
            <person name="Magnuson J.K."/>
            <person name="James T.Y."/>
            <person name="O'Malley M.A."/>
            <person name="Stajich J.E."/>
            <person name="Spatafora J.W."/>
            <person name="Visel A."/>
            <person name="Grigoriev I.V."/>
        </authorList>
    </citation>
    <scope>NUCLEOTIDE SEQUENCE [LARGE SCALE GENOMIC DNA]</scope>
    <source>
        <strain evidence="3 4">S4</strain>
    </source>
</reference>
<dbReference type="GO" id="GO:0010571">
    <property type="term" value="P:positive regulation of nuclear cell cycle DNA replication"/>
    <property type="evidence" value="ECO:0007669"/>
    <property type="project" value="TreeGrafter"/>
</dbReference>
<keyword evidence="2" id="KW-0472">Membrane</keyword>
<organism evidence="3 4">
    <name type="scientific">Anaeromyces robustus</name>
    <dbReference type="NCBI Taxonomy" id="1754192"/>
    <lineage>
        <taxon>Eukaryota</taxon>
        <taxon>Fungi</taxon>
        <taxon>Fungi incertae sedis</taxon>
        <taxon>Chytridiomycota</taxon>
        <taxon>Chytridiomycota incertae sedis</taxon>
        <taxon>Neocallimastigomycetes</taxon>
        <taxon>Neocallimastigales</taxon>
        <taxon>Neocallimastigaceae</taxon>
        <taxon>Anaeromyces</taxon>
    </lineage>
</organism>
<feature type="region of interest" description="Disordered" evidence="1">
    <location>
        <begin position="1476"/>
        <end position="1530"/>
    </location>
</feature>
<dbReference type="PANTHER" id="PTHR15375">
    <property type="entry name" value="ACTIVATOR OF S-PHASE KINASE-RELATED"/>
    <property type="match status" value="1"/>
</dbReference>
<dbReference type="Pfam" id="PF13641">
    <property type="entry name" value="Glyco_tranf_2_3"/>
    <property type="match status" value="1"/>
</dbReference>
<accession>A0A1Y1WS04</accession>
<sequence>MLKMEIFQFNVVAPINRNTTAIGLRINNAVFKLDDSNYPIWRGEYDLDEDVQYHYVSYNIYKKEIIQEENFKRSVQPYKNSKEYLNEFFNRTETVYQHPNLISGKEMYFTKNKYSELFNDQYISTIYLTGNIDEYKNLLNSHIMDEPIIPSLNVTATFITPYTVKKYKNLLLELNTYADIINTDIYFTTYYTNKYYFRKHLNPKKSSYFLSYQSCTSFEPISPSDTINFNLFNKTSIQLLSTSSDNLMIRNKMYTDICNAIEIPSAQIGYTRVYFNDIPLGFYLIKENPNIQYFKENYYASEMYSQMNIQYSPMNYVGDFNKIKSDPKLLNLLSILNNEIKLLNILNNNNKITDNDSNDWYQGIKNPKIFNAKNDLISLFSLYETPTSLDELNKNFETDSFLKNMALDYVVNNQHGYLFNGTNYFLYYDNNKNQWNYHEGYYSSPFNNWNQNYTYTEYNNFRFIGKGNNNNERPVFDYLMSFQNEKENFKSYINYISNNFFGSREFLNRMDSIFKMIHDDLKWDTLLEPIINITEIFNENKKSEKVLLTKIENDYTSLKKFITERKYEINKSYGSINILNVYSVFVTVFLISLAIIFVHLFYAVFINPLVWFYSNKKIRVLPSTFLKLWIIALVLLLILIITIILCIKNNIKKPNFLHYIHREIYYYIINYYGTYNMKFITFNIVLWLLLNRENFLVLLGAPFVRWPAFNKKLLNNNNNSNHGVNSSLTLNNEEIESNIYNDNHKFISSSNSTLFINNSRFTNNYYSNNNSTINSSNSSIFNNNSKTIYNNHSSNNSIIFNNYFIYSNNNSNNIANGTTTTNNNNNNNNNYNYNYSPISNNNLSNPNVYLNNNYSMDSLSVKIGTDIDDNNSNIDNDDEENEIVEIFEQEQEQEQDEDQFSIYYDIENHHNSIINNSNCTCNSDCDCDMDLDIDTIDNNDIDIDIDMDMDNKKRFISNVETKTISKTTDSLSEKLSRHHNYNESIFSKKDYFQAKNTPSYTDEQSKIVAMYQNIEHGFLIVCHNSSDVLPATLECLLKVTIPMCIFIAENGSNPEEREKMKRIVDNYSNKFRYTHPNYCGLNIIYANLNEGSKTLAQFCLLNNIFWFGINIQYISVIDDDVLIPENWVEKEILSYFKNDSKVKALAYPITASNRHEGIVPSFQNFEYILSMYSKKIHRDIGTVVFPSGAMGTWNVEFLLECLYLHDTVFRGDDLQLGLRLHTMYGRPRFCNPNKLHEGNYKIEIAHVTVDTLVPGCYIHLKEFVPKFIGKYLKECNCGQYSLSRQRIVYWEPARHRFFLKFLKCIFHKCRWNHRATLTAKLFCIDFIITIINDYAFIVLFIFMFLMKSFLPALMIICICFAIAYISLDVFNLIIARGNSTIKLPFEVCVVFPIFYQCFSTLFYRISTIIYTLTYYVPFVRNKVKIKNRALEKDIGSMTMTDIISVTDSEKAIANVSDISEFLSYKKQLKHKNKKSPFYKKEKYQNENKEKDKKTYHKRNEMKNKEDEVKNKENEGENKENKKIKYGFTKD</sequence>
<protein>
    <submittedName>
        <fullName evidence="3">Uncharacterized protein</fullName>
    </submittedName>
</protein>